<feature type="transmembrane region" description="Helical" evidence="1">
    <location>
        <begin position="150"/>
        <end position="171"/>
    </location>
</feature>
<evidence type="ECO:0000256" key="1">
    <source>
        <dbReference type="SAM" id="Phobius"/>
    </source>
</evidence>
<feature type="transmembrane region" description="Helical" evidence="1">
    <location>
        <begin position="248"/>
        <end position="269"/>
    </location>
</feature>
<protein>
    <recommendedName>
        <fullName evidence="4">Integral membrane protein</fullName>
    </recommendedName>
</protein>
<feature type="transmembrane region" description="Helical" evidence="1">
    <location>
        <begin position="7"/>
        <end position="27"/>
    </location>
</feature>
<organism evidence="2 3">
    <name type="scientific">Candidatus Ligilactobacillus excrementigallinarum</name>
    <dbReference type="NCBI Taxonomy" id="2838641"/>
    <lineage>
        <taxon>Bacteria</taxon>
        <taxon>Bacillati</taxon>
        <taxon>Bacillota</taxon>
        <taxon>Bacilli</taxon>
        <taxon>Lactobacillales</taxon>
        <taxon>Lactobacillaceae</taxon>
        <taxon>Ligilactobacillus</taxon>
    </lineage>
</organism>
<feature type="transmembrane region" description="Helical" evidence="1">
    <location>
        <begin position="72"/>
        <end position="93"/>
    </location>
</feature>
<reference evidence="2" key="2">
    <citation type="submission" date="2021-04" db="EMBL/GenBank/DDBJ databases">
        <authorList>
            <person name="Gilroy R."/>
        </authorList>
    </citation>
    <scope>NUCLEOTIDE SEQUENCE</scope>
    <source>
        <strain evidence="2">6627</strain>
    </source>
</reference>
<sequence>MKNNSLIVNMFVIILLSILLITSLFSIFAPVDFMGISSWLSPIELIGSCLAVLMITYWSVHFLKKHPNFIQILQRILLIILIGIQIYIAFNFVDYGRADSFYVHNQAVLLAHASYHWMNYFNIYPNNVFCAVWISELIKLSILLHLKSPWILINLIQFIWLDLGLIACLLLLHKWNKSYLKPLLIFIWIITAPFYGYALFVYTDIWVLPVPLMIAALLEMHFPTKINLLKFILISGLLLFAAKMKGNFWILVIAVMLGIIISEISRHHFNQFPKLLWTFILLFLVFSIGMKGIQKATNYSSTNQALPVTHWIAMSSNPNTHGDYLKRETLDEIALPTKKARTQTDIKLITNNLKQMKLPGLIQHCALKLQLLTSSGTFGFERLTKQWQQAPQWFYHYQTQLKIRLANITQIEYIILLCGTIIFLLWSSIDKSHLILVIFMIGIVIFHSVLWESEERYGLPLLPILILFGILGIDTLVSRTKDLSHSQLHMGKGFLTVIFIILIGKVIADLPLNSSGYITGQNIGSYLADEQIVLMPHKTLTTGIKLPIKAHKLELLPLGYNQKIKATISQENHLVAKVNSTAQLKKINISHAHAGELQVKIYNPTRVPINFAVGKAAYPIASVPIKNHSQTYLQYQLEQ</sequence>
<comment type="caution">
    <text evidence="2">The sequence shown here is derived from an EMBL/GenBank/DDBJ whole genome shotgun (WGS) entry which is preliminary data.</text>
</comment>
<dbReference type="EMBL" id="DXFP01000021">
    <property type="protein sequence ID" value="HIX01645.1"/>
    <property type="molecule type" value="Genomic_DNA"/>
</dbReference>
<accession>A0A9D2AAB2</accession>
<dbReference type="AlphaFoldDB" id="A0A9D2AAB2"/>
<feature type="transmembrane region" description="Helical" evidence="1">
    <location>
        <begin position="275"/>
        <end position="293"/>
    </location>
</feature>
<evidence type="ECO:0008006" key="4">
    <source>
        <dbReference type="Google" id="ProtNLM"/>
    </source>
</evidence>
<feature type="transmembrane region" description="Helical" evidence="1">
    <location>
        <begin position="39"/>
        <end position="60"/>
    </location>
</feature>
<dbReference type="Proteomes" id="UP000823963">
    <property type="component" value="Unassembled WGS sequence"/>
</dbReference>
<name>A0A9D2AAB2_9LACO</name>
<keyword evidence="1" id="KW-1133">Transmembrane helix</keyword>
<reference evidence="2" key="1">
    <citation type="journal article" date="2021" name="PeerJ">
        <title>Extensive microbial diversity within the chicken gut microbiome revealed by metagenomics and culture.</title>
        <authorList>
            <person name="Gilroy R."/>
            <person name="Ravi A."/>
            <person name="Getino M."/>
            <person name="Pursley I."/>
            <person name="Horton D.L."/>
            <person name="Alikhan N.F."/>
            <person name="Baker D."/>
            <person name="Gharbi K."/>
            <person name="Hall N."/>
            <person name="Watson M."/>
            <person name="Adriaenssens E.M."/>
            <person name="Foster-Nyarko E."/>
            <person name="Jarju S."/>
            <person name="Secka A."/>
            <person name="Antonio M."/>
            <person name="Oren A."/>
            <person name="Chaudhuri R.R."/>
            <person name="La Ragione R."/>
            <person name="Hildebrand F."/>
            <person name="Pallen M.J."/>
        </authorList>
    </citation>
    <scope>NUCLEOTIDE SEQUENCE</scope>
    <source>
        <strain evidence="2">6627</strain>
    </source>
</reference>
<feature type="transmembrane region" description="Helical" evidence="1">
    <location>
        <begin position="405"/>
        <end position="426"/>
    </location>
</feature>
<keyword evidence="1" id="KW-0812">Transmembrane</keyword>
<evidence type="ECO:0000313" key="2">
    <source>
        <dbReference type="EMBL" id="HIX01645.1"/>
    </source>
</evidence>
<gene>
    <name evidence="2" type="ORF">H9861_02705</name>
</gene>
<proteinExistence type="predicted"/>
<feature type="transmembrane region" description="Helical" evidence="1">
    <location>
        <begin position="222"/>
        <end position="241"/>
    </location>
</feature>
<evidence type="ECO:0000313" key="3">
    <source>
        <dbReference type="Proteomes" id="UP000823963"/>
    </source>
</evidence>
<feature type="transmembrane region" description="Helical" evidence="1">
    <location>
        <begin position="183"/>
        <end position="202"/>
    </location>
</feature>
<feature type="transmembrane region" description="Helical" evidence="1">
    <location>
        <begin position="457"/>
        <end position="477"/>
    </location>
</feature>
<keyword evidence="1" id="KW-0472">Membrane</keyword>
<feature type="transmembrane region" description="Helical" evidence="1">
    <location>
        <begin position="432"/>
        <end position="450"/>
    </location>
</feature>
<feature type="transmembrane region" description="Helical" evidence="1">
    <location>
        <begin position="489"/>
        <end position="508"/>
    </location>
</feature>